<dbReference type="AlphaFoldDB" id="A0A517MZ43"/>
<dbReference type="Pfam" id="PF00903">
    <property type="entry name" value="Glyoxalase"/>
    <property type="match status" value="1"/>
</dbReference>
<sequence length="127" mass="14580">MQINMIGLFTDQFDEMKAFYRDVLGFEIADDRPKYVEFSGQPLRFAICEREVMKDTTGYEGYQTPASGTPFEMAFECESPTELEQQFEKLLEQGAVRVKAPADMPWGQYAAFFADPDGHVHELFVRS</sequence>
<dbReference type="SUPFAM" id="SSF54593">
    <property type="entry name" value="Glyoxalase/Bleomycin resistance protein/Dihydroxybiphenyl dioxygenase"/>
    <property type="match status" value="1"/>
</dbReference>
<dbReference type="PANTHER" id="PTHR36503">
    <property type="entry name" value="BLR2520 PROTEIN"/>
    <property type="match status" value="1"/>
</dbReference>
<evidence type="ECO:0000259" key="1">
    <source>
        <dbReference type="PROSITE" id="PS51819"/>
    </source>
</evidence>
<accession>A0A517MZ43</accession>
<dbReference type="InterPro" id="IPR037523">
    <property type="entry name" value="VOC_core"/>
</dbReference>
<keyword evidence="3" id="KW-1185">Reference proteome</keyword>
<dbReference type="EMBL" id="CP036263">
    <property type="protein sequence ID" value="QDT00135.1"/>
    <property type="molecule type" value="Genomic_DNA"/>
</dbReference>
<proteinExistence type="predicted"/>
<name>A0A517MZ43_9BACT</name>
<organism evidence="2 3">
    <name type="scientific">Adhaeretor mobilis</name>
    <dbReference type="NCBI Taxonomy" id="1930276"/>
    <lineage>
        <taxon>Bacteria</taxon>
        <taxon>Pseudomonadati</taxon>
        <taxon>Planctomycetota</taxon>
        <taxon>Planctomycetia</taxon>
        <taxon>Pirellulales</taxon>
        <taxon>Lacipirellulaceae</taxon>
        <taxon>Adhaeretor</taxon>
    </lineage>
</organism>
<gene>
    <name evidence="2" type="ORF">HG15A2_34700</name>
</gene>
<evidence type="ECO:0000313" key="2">
    <source>
        <dbReference type="EMBL" id="QDT00135.1"/>
    </source>
</evidence>
<dbReference type="PANTHER" id="PTHR36503:SF3">
    <property type="entry name" value="BLR0126 PROTEIN"/>
    <property type="match status" value="1"/>
</dbReference>
<dbReference type="PROSITE" id="PS51819">
    <property type="entry name" value="VOC"/>
    <property type="match status" value="1"/>
</dbReference>
<dbReference type="InterPro" id="IPR004360">
    <property type="entry name" value="Glyas_Fos-R_dOase_dom"/>
</dbReference>
<evidence type="ECO:0000313" key="3">
    <source>
        <dbReference type="Proteomes" id="UP000319852"/>
    </source>
</evidence>
<dbReference type="Proteomes" id="UP000319852">
    <property type="component" value="Chromosome"/>
</dbReference>
<dbReference type="InterPro" id="IPR029068">
    <property type="entry name" value="Glyas_Bleomycin-R_OHBP_Dase"/>
</dbReference>
<dbReference type="KEGG" id="amob:HG15A2_34700"/>
<feature type="domain" description="VOC" evidence="1">
    <location>
        <begin position="2"/>
        <end position="126"/>
    </location>
</feature>
<protein>
    <submittedName>
        <fullName evidence="2">Glyoxalase-like domain protein</fullName>
    </submittedName>
</protein>
<dbReference type="OrthoDB" id="9796521at2"/>
<dbReference type="Gene3D" id="3.10.180.10">
    <property type="entry name" value="2,3-Dihydroxybiphenyl 1,2-Dioxygenase, domain 1"/>
    <property type="match status" value="1"/>
</dbReference>
<reference evidence="2 3" key="1">
    <citation type="submission" date="2019-02" db="EMBL/GenBank/DDBJ databases">
        <title>Deep-cultivation of Planctomycetes and their phenomic and genomic characterization uncovers novel biology.</title>
        <authorList>
            <person name="Wiegand S."/>
            <person name="Jogler M."/>
            <person name="Boedeker C."/>
            <person name="Pinto D."/>
            <person name="Vollmers J."/>
            <person name="Rivas-Marin E."/>
            <person name="Kohn T."/>
            <person name="Peeters S.H."/>
            <person name="Heuer A."/>
            <person name="Rast P."/>
            <person name="Oberbeckmann S."/>
            <person name="Bunk B."/>
            <person name="Jeske O."/>
            <person name="Meyerdierks A."/>
            <person name="Storesund J.E."/>
            <person name="Kallscheuer N."/>
            <person name="Luecker S."/>
            <person name="Lage O.M."/>
            <person name="Pohl T."/>
            <person name="Merkel B.J."/>
            <person name="Hornburger P."/>
            <person name="Mueller R.-W."/>
            <person name="Bruemmer F."/>
            <person name="Labrenz M."/>
            <person name="Spormann A.M."/>
            <person name="Op den Camp H."/>
            <person name="Overmann J."/>
            <person name="Amann R."/>
            <person name="Jetten M.S.M."/>
            <person name="Mascher T."/>
            <person name="Medema M.H."/>
            <person name="Devos D.P."/>
            <person name="Kaster A.-K."/>
            <person name="Ovreas L."/>
            <person name="Rohde M."/>
            <person name="Galperin M.Y."/>
            <person name="Jogler C."/>
        </authorList>
    </citation>
    <scope>NUCLEOTIDE SEQUENCE [LARGE SCALE GENOMIC DNA]</scope>
    <source>
        <strain evidence="2 3">HG15A2</strain>
    </source>
</reference>
<dbReference type="RefSeq" id="WP_145061415.1">
    <property type="nucleotide sequence ID" value="NZ_CP036263.1"/>
</dbReference>